<dbReference type="Proteomes" id="UP000000270">
    <property type="component" value="Chromosome"/>
</dbReference>
<dbReference type="EMBL" id="AP009384">
    <property type="protein sequence ID" value="BAF88224.1"/>
    <property type="molecule type" value="Genomic_DNA"/>
</dbReference>
<reference evidence="3 4" key="1">
    <citation type="journal article" date="2007" name="Appl. Environ. Microbiol.">
        <title>Rhizobial factors required for stem nodule maturation and maintenance in Sesbania rostrata-Azorhizobium caulinodans ORS571 symbiosis.</title>
        <authorList>
            <person name="Suzuki S."/>
            <person name="Aono T."/>
            <person name="Lee KB."/>
            <person name="Suzuki T."/>
            <person name="Liu CT."/>
            <person name="Miwa H."/>
            <person name="Wakao S."/>
            <person name="Iki T."/>
            <person name="Oyaizu H."/>
        </authorList>
    </citation>
    <scope>NUCLEOTIDE SEQUENCE [LARGE SCALE GENOMIC DNA]</scope>
    <source>
        <strain evidence="4">ATCC 43989 / DSM 5975 / JCM 20966 / LMG 6465 / NBRC 14845 / NCIMB 13405 / ORS 571</strain>
    </source>
</reference>
<dbReference type="Pfam" id="PF08239">
    <property type="entry name" value="SH3_3"/>
    <property type="match status" value="1"/>
</dbReference>
<feature type="domain" description="SH3b" evidence="2">
    <location>
        <begin position="33"/>
        <end position="81"/>
    </location>
</feature>
<evidence type="ECO:0000313" key="3">
    <source>
        <dbReference type="EMBL" id="BAF88224.1"/>
    </source>
</evidence>
<evidence type="ECO:0000256" key="1">
    <source>
        <dbReference type="SAM" id="SignalP"/>
    </source>
</evidence>
<reference evidence="3 4" key="4">
    <citation type="journal article" date="2009" name="Appl. Environ. Microbiol.">
        <title>Comparative genome-wide transcriptional profiling of Azorhizobium caulinodans ORS571 grown under free-living and symbiotic conditions.</title>
        <authorList>
            <person name="Tsukada S."/>
            <person name="Aono T."/>
            <person name="Akiba N."/>
            <person name="Lee KB."/>
            <person name="Liu CT."/>
            <person name="Toyazaki H."/>
            <person name="Oyaizu H."/>
        </authorList>
    </citation>
    <scope>NUCLEOTIDE SEQUENCE [LARGE SCALE GENOMIC DNA]</scope>
    <source>
        <strain evidence="4">ATCC 43989 / DSM 5975 / JCM 20966 / LMG 6465 / NBRC 14845 / NCIMB 13405 / ORS 571</strain>
    </source>
</reference>
<dbReference type="STRING" id="438753.AZC_2226"/>
<dbReference type="AlphaFoldDB" id="A8I895"/>
<gene>
    <name evidence="3" type="ordered locus">AZC_2226</name>
</gene>
<proteinExistence type="predicted"/>
<sequence>MKTIWGAALAALLLAGAPAMATDLAQPAVAKRNATVRGGPYTKAPPVGQITNGAPVEVLGCASGWCQLAWPGQAYVPANCVQLIPQQMPVAPTIAIAPPQTAPLVYAAPNPILFFPAPPRYYGSPPLPGPLVGGTTVWTPANGNGCIGQQYCNTPQTYQPNQYVR</sequence>
<feature type="signal peptide" evidence="1">
    <location>
        <begin position="1"/>
        <end position="21"/>
    </location>
</feature>
<feature type="chain" id="PRO_5002721525" description="SH3b domain-containing protein" evidence="1">
    <location>
        <begin position="22"/>
        <end position="165"/>
    </location>
</feature>
<organism evidence="3 4">
    <name type="scientific">Azorhizobium caulinodans (strain ATCC 43989 / DSM 5975 / JCM 20966 / LMG 6465 / NBRC 14845 / NCIMB 13405 / ORS 571)</name>
    <dbReference type="NCBI Taxonomy" id="438753"/>
    <lineage>
        <taxon>Bacteria</taxon>
        <taxon>Pseudomonadati</taxon>
        <taxon>Pseudomonadota</taxon>
        <taxon>Alphaproteobacteria</taxon>
        <taxon>Hyphomicrobiales</taxon>
        <taxon>Xanthobacteraceae</taxon>
        <taxon>Azorhizobium</taxon>
    </lineage>
</organism>
<dbReference type="KEGG" id="azc:AZC_2226"/>
<dbReference type="HOGENOM" id="CLU_1607501_0_0_5"/>
<evidence type="ECO:0000313" key="4">
    <source>
        <dbReference type="Proteomes" id="UP000000270"/>
    </source>
</evidence>
<dbReference type="RefSeq" id="WP_012170753.1">
    <property type="nucleotide sequence ID" value="NC_009937.1"/>
</dbReference>
<reference evidence="3 4" key="6">
    <citation type="journal article" date="2011" name="Appl. Environ. Microbiol.">
        <title>Involvement of the azorhizobial chromosome partition gene (parA) in the onset of bacteroid differentiation during Sesbania rostrata stem nodule development.</title>
        <authorList>
            <person name="Liu CT."/>
            <person name="Lee KB."/>
            <person name="Wang YS."/>
            <person name="Peng MH."/>
            <person name="Lee KT."/>
            <person name="Suzuki S."/>
            <person name="Suzuki T."/>
            <person name="Oyaizu H."/>
        </authorList>
    </citation>
    <scope>NUCLEOTIDE SEQUENCE [LARGE SCALE GENOMIC DNA]</scope>
    <source>
        <strain evidence="4">ATCC 43989 / DSM 5975 / JCM 20966 / LMG 6465 / NBRC 14845 / NCIMB 13405 / ORS 571</strain>
    </source>
</reference>
<evidence type="ECO:0000259" key="2">
    <source>
        <dbReference type="Pfam" id="PF08239"/>
    </source>
</evidence>
<protein>
    <recommendedName>
        <fullName evidence="2">SH3b domain-containing protein</fullName>
    </recommendedName>
</protein>
<dbReference type="InterPro" id="IPR003646">
    <property type="entry name" value="SH3-like_bac-type"/>
</dbReference>
<accession>A8I895</accession>
<dbReference type="eggNOG" id="COG4991">
    <property type="taxonomic scope" value="Bacteria"/>
</dbReference>
<keyword evidence="1" id="KW-0732">Signal</keyword>
<reference evidence="3 4" key="3">
    <citation type="journal article" date="2008" name="BMC Genomics">
        <title>The genome of the versatile nitrogen fixer Azorhizobium caulinodans ORS571.</title>
        <authorList>
            <person name="Lee KB."/>
            <person name="Backer P.D."/>
            <person name="Aono T."/>
            <person name="Liu CT."/>
            <person name="Suzuki S."/>
            <person name="Suzuki T."/>
            <person name="Kaneko T."/>
            <person name="Yamada M."/>
            <person name="Tabata S."/>
            <person name="Kupfer D.M."/>
            <person name="Najar F.Z."/>
            <person name="Wiley G.B."/>
            <person name="Roe B."/>
            <person name="Binnewies T.T."/>
            <person name="Ussery D.W."/>
            <person name="D'Haeze W."/>
            <person name="Herder J.D."/>
            <person name="Gevers D."/>
            <person name="Vereecke D."/>
            <person name="Holsters M."/>
            <person name="Oyaizu H."/>
        </authorList>
    </citation>
    <scope>NUCLEOTIDE SEQUENCE [LARGE SCALE GENOMIC DNA]</scope>
    <source>
        <strain evidence="4">ATCC 43989 / DSM 5975 / JCM 20966 / LMG 6465 / NBRC 14845 / NCIMB 13405 / ORS 571</strain>
    </source>
</reference>
<reference evidence="3 4" key="5">
    <citation type="journal article" date="2010" name="Appl. Environ. Microbiol.">
        <title>phrR-like gene praR of Azorhizobium caulinodans ORS571 is essential for symbiosis with Sesbania rostrata and is involved in expression of reb genes.</title>
        <authorList>
            <person name="Akiba N."/>
            <person name="Aono T."/>
            <person name="Toyazaki H."/>
            <person name="Sato S."/>
            <person name="Oyaizu H."/>
        </authorList>
    </citation>
    <scope>NUCLEOTIDE SEQUENCE [LARGE SCALE GENOMIC DNA]</scope>
    <source>
        <strain evidence="4">ATCC 43989 / DSM 5975 / JCM 20966 / LMG 6465 / NBRC 14845 / NCIMB 13405 / ORS 571</strain>
    </source>
</reference>
<name>A8I895_AZOC5</name>
<reference evidence="4" key="2">
    <citation type="submission" date="2007-04" db="EMBL/GenBank/DDBJ databases">
        <title>Complete genome sequence of the nitrogen-fixing bacterium Azorhizobium caulinodans ORS571.</title>
        <authorList>
            <person name="Lee K.B."/>
            <person name="Backer P.D."/>
            <person name="Aono T."/>
            <person name="Liu C.T."/>
            <person name="Suzuki S."/>
            <person name="Suzuki T."/>
            <person name="Kaneko T."/>
            <person name="Yamada M."/>
            <person name="Tabata S."/>
            <person name="Kupfer D.M."/>
            <person name="Najar F.Z."/>
            <person name="Wiley G.B."/>
            <person name="Roe B."/>
            <person name="Binnewies T."/>
            <person name="Ussery D."/>
            <person name="Vereecke D."/>
            <person name="Gevers D."/>
            <person name="Holsters M."/>
            <person name="Oyaizu H."/>
        </authorList>
    </citation>
    <scope>NUCLEOTIDE SEQUENCE [LARGE SCALE GENOMIC DNA]</scope>
    <source>
        <strain evidence="4">ATCC 43989 / DSM 5975 / JCM 20966 / LMG 6465 / NBRC 14845 / NCIMB 13405 / ORS 571</strain>
    </source>
</reference>
<dbReference type="Gene3D" id="2.30.30.40">
    <property type="entry name" value="SH3 Domains"/>
    <property type="match status" value="1"/>
</dbReference>
<keyword evidence="4" id="KW-1185">Reference proteome</keyword>